<evidence type="ECO:0000259" key="2">
    <source>
        <dbReference type="Pfam" id="PF00855"/>
    </source>
</evidence>
<feature type="compositionally biased region" description="Acidic residues" evidence="1">
    <location>
        <begin position="119"/>
        <end position="131"/>
    </location>
</feature>
<dbReference type="Proteomes" id="UP000237144">
    <property type="component" value="Unassembled WGS sequence"/>
</dbReference>
<name>A0A2S5BB09_9BASI</name>
<organism evidence="3 4">
    <name type="scientific">Rhodotorula taiwanensis</name>
    <dbReference type="NCBI Taxonomy" id="741276"/>
    <lineage>
        <taxon>Eukaryota</taxon>
        <taxon>Fungi</taxon>
        <taxon>Dikarya</taxon>
        <taxon>Basidiomycota</taxon>
        <taxon>Pucciniomycotina</taxon>
        <taxon>Microbotryomycetes</taxon>
        <taxon>Sporidiobolales</taxon>
        <taxon>Sporidiobolaceae</taxon>
        <taxon>Rhodotorula</taxon>
    </lineage>
</organism>
<dbReference type="SUPFAM" id="SSF63748">
    <property type="entry name" value="Tudor/PWWP/MBT"/>
    <property type="match status" value="1"/>
</dbReference>
<dbReference type="InterPro" id="IPR000313">
    <property type="entry name" value="PWWP_dom"/>
</dbReference>
<dbReference type="STRING" id="741276.A0A2S5BB09"/>
<proteinExistence type="predicted"/>
<dbReference type="OrthoDB" id="62853at2759"/>
<feature type="compositionally biased region" description="Low complexity" evidence="1">
    <location>
        <begin position="366"/>
        <end position="391"/>
    </location>
</feature>
<dbReference type="Gene3D" id="2.30.30.140">
    <property type="match status" value="1"/>
</dbReference>
<gene>
    <name evidence="3" type="ORF">BMF94_2985</name>
</gene>
<feature type="compositionally biased region" description="Basic and acidic residues" evidence="1">
    <location>
        <begin position="98"/>
        <end position="111"/>
    </location>
</feature>
<reference evidence="3 4" key="1">
    <citation type="journal article" date="2018" name="Front. Microbiol.">
        <title>Prospects for Fungal Bioremediation of Acidic Radioactive Waste Sites: Characterization and Genome Sequence of Rhodotorula taiwanensis MD1149.</title>
        <authorList>
            <person name="Tkavc R."/>
            <person name="Matrosova V.Y."/>
            <person name="Grichenko O.E."/>
            <person name="Gostincar C."/>
            <person name="Volpe R.P."/>
            <person name="Klimenkova P."/>
            <person name="Gaidamakova E.K."/>
            <person name="Zhou C.E."/>
            <person name="Stewart B.J."/>
            <person name="Lyman M.G."/>
            <person name="Malfatti S.A."/>
            <person name="Rubinfeld B."/>
            <person name="Courtot M."/>
            <person name="Singh J."/>
            <person name="Dalgard C.L."/>
            <person name="Hamilton T."/>
            <person name="Frey K.G."/>
            <person name="Gunde-Cimerman N."/>
            <person name="Dugan L."/>
            <person name="Daly M.J."/>
        </authorList>
    </citation>
    <scope>NUCLEOTIDE SEQUENCE [LARGE SCALE GENOMIC DNA]</scope>
    <source>
        <strain evidence="3 4">MD1149</strain>
    </source>
</reference>
<evidence type="ECO:0000313" key="3">
    <source>
        <dbReference type="EMBL" id="POY73943.1"/>
    </source>
</evidence>
<dbReference type="AlphaFoldDB" id="A0A2S5BB09"/>
<feature type="domain" description="PWWP" evidence="2">
    <location>
        <begin position="29"/>
        <end position="97"/>
    </location>
</feature>
<sequence>MPPKSDKKASTSAEASYDYKPDEIIVNPDDDMVNDSVRKERRGKESYLVQFFPTGDYGWLTARDLSLLTPREIDIVLENPKKLKKEIIEGYKVAQDPTEWKRERADKHAEWVELQEQMAAEEDQLEDDDAPEPAAKADGKKRKRPSAAAKDGDKKKKTPAKAPKSKGDDDAAPAPKKAKTTANSDDPAEIVKSWRHKLQKVFLGKTDPPASEMAACGEYFDQMETFEMKEEWLRESKLNKVLKRIALMKDNSIPEEEKYSFRQRSGALANKWTSLVGGAEASPAPAKAEQSEATATEANGVDSEPKRQESDAQEPAASAEDEAKGDDTPAVEAPEKKEDDVEMKADEPAPQTNGDAAATEEEPKPAEAQPSATDSAPAASTDAEAAPAASA</sequence>
<accession>A0A2S5BB09</accession>
<feature type="region of interest" description="Disordered" evidence="1">
    <location>
        <begin position="94"/>
        <end position="191"/>
    </location>
</feature>
<evidence type="ECO:0000313" key="4">
    <source>
        <dbReference type="Proteomes" id="UP000237144"/>
    </source>
</evidence>
<dbReference type="Pfam" id="PF00855">
    <property type="entry name" value="PWWP"/>
    <property type="match status" value="1"/>
</dbReference>
<keyword evidence="4" id="KW-1185">Reference proteome</keyword>
<dbReference type="EMBL" id="PJQD01000031">
    <property type="protein sequence ID" value="POY73943.1"/>
    <property type="molecule type" value="Genomic_DNA"/>
</dbReference>
<protein>
    <recommendedName>
        <fullName evidence="2">PWWP domain-containing protein</fullName>
    </recommendedName>
</protein>
<comment type="caution">
    <text evidence="3">The sequence shown here is derived from an EMBL/GenBank/DDBJ whole genome shotgun (WGS) entry which is preliminary data.</text>
</comment>
<feature type="compositionally biased region" description="Basic and acidic residues" evidence="1">
    <location>
        <begin position="321"/>
        <end position="347"/>
    </location>
</feature>
<feature type="region of interest" description="Disordered" evidence="1">
    <location>
        <begin position="1"/>
        <end position="30"/>
    </location>
</feature>
<evidence type="ECO:0000256" key="1">
    <source>
        <dbReference type="SAM" id="MobiDB-lite"/>
    </source>
</evidence>
<feature type="region of interest" description="Disordered" evidence="1">
    <location>
        <begin position="278"/>
        <end position="391"/>
    </location>
</feature>